<dbReference type="STRING" id="1737425.GCA_900049755_00744"/>
<dbReference type="AlphaFoldDB" id="A0A2Z3YVE6"/>
<keyword evidence="2" id="KW-1185">Reference proteome</keyword>
<gene>
    <name evidence="1" type="primary">moaE2_2</name>
    <name evidence="1" type="ORF">Csp1_06310</name>
</gene>
<dbReference type="RefSeq" id="WP_066584220.1">
    <property type="nucleotide sequence ID" value="NZ_CABKVS010000001.1"/>
</dbReference>
<keyword evidence="1" id="KW-0808">Transferase</keyword>
<dbReference type="Gene3D" id="3.90.1170.40">
    <property type="entry name" value="Molybdopterin biosynthesis MoaE subunit"/>
    <property type="match status" value="1"/>
</dbReference>
<reference evidence="2" key="1">
    <citation type="submission" date="2017-11" db="EMBL/GenBank/DDBJ databases">
        <title>Otitis media/interna in a cat caused by the recently described species Corynebacterium provencense.</title>
        <authorList>
            <person name="Kittl S."/>
            <person name="Brodard I."/>
            <person name="Rychener L."/>
            <person name="Jores J."/>
            <person name="Roosje P."/>
            <person name="Gobeli Brawand S."/>
        </authorList>
    </citation>
    <scope>NUCLEOTIDE SEQUENCE [LARGE SCALE GENOMIC DNA]</scope>
    <source>
        <strain evidence="2">17KM38</strain>
    </source>
</reference>
<protein>
    <submittedName>
        <fullName evidence="1">Molybdopterin synthase catalytic subunit 2</fullName>
        <ecNumber evidence="1">2.-.-.-</ecNumber>
    </submittedName>
</protein>
<dbReference type="GO" id="GO:0016740">
    <property type="term" value="F:transferase activity"/>
    <property type="evidence" value="ECO:0007669"/>
    <property type="project" value="UniProtKB-KW"/>
</dbReference>
<dbReference type="Pfam" id="PF02391">
    <property type="entry name" value="MoaE"/>
    <property type="match status" value="1"/>
</dbReference>
<dbReference type="OrthoDB" id="9794429at2"/>
<dbReference type="KEGG" id="cpre:Csp1_06310"/>
<dbReference type="Proteomes" id="UP000247696">
    <property type="component" value="Chromosome"/>
</dbReference>
<dbReference type="InterPro" id="IPR036563">
    <property type="entry name" value="MoaE_sf"/>
</dbReference>
<evidence type="ECO:0000313" key="2">
    <source>
        <dbReference type="Proteomes" id="UP000247696"/>
    </source>
</evidence>
<proteinExistence type="predicted"/>
<dbReference type="GO" id="GO:0006777">
    <property type="term" value="P:Mo-molybdopterin cofactor biosynthetic process"/>
    <property type="evidence" value="ECO:0007669"/>
    <property type="project" value="InterPro"/>
</dbReference>
<dbReference type="SUPFAM" id="SSF54690">
    <property type="entry name" value="Molybdopterin synthase subunit MoaE"/>
    <property type="match status" value="1"/>
</dbReference>
<dbReference type="EC" id="2.-.-.-" evidence="1"/>
<dbReference type="EMBL" id="CP024988">
    <property type="protein sequence ID" value="AWT25443.1"/>
    <property type="molecule type" value="Genomic_DNA"/>
</dbReference>
<dbReference type="PANTHER" id="PTHR23404">
    <property type="entry name" value="MOLYBDOPTERIN SYNTHASE RELATED"/>
    <property type="match status" value="1"/>
</dbReference>
<sequence length="159" mass="16962">MSDRSSTTGPDPAYVAEQTGVVVHTAVCGSPLEDRIASAREVTGTPAMGAVVTFEGTVRDHDNGSGVTRLNYTHHPTAPEVLARIAAETVDEFPEIRLWAEHRTGTLDIGDLAFLVVVAAAHRGPAFEALASFTSRVKSQVPIWKEQEHTDGSTGWVGL</sequence>
<evidence type="ECO:0000313" key="1">
    <source>
        <dbReference type="EMBL" id="AWT25443.1"/>
    </source>
</evidence>
<accession>A0A2Z3YVE6</accession>
<organism evidence="1 2">
    <name type="scientific">Corynebacterium provencense</name>
    <dbReference type="NCBI Taxonomy" id="1737425"/>
    <lineage>
        <taxon>Bacteria</taxon>
        <taxon>Bacillati</taxon>
        <taxon>Actinomycetota</taxon>
        <taxon>Actinomycetes</taxon>
        <taxon>Mycobacteriales</taxon>
        <taxon>Corynebacteriaceae</taxon>
        <taxon>Corynebacterium</taxon>
    </lineage>
</organism>
<dbReference type="InterPro" id="IPR003448">
    <property type="entry name" value="Mopterin_biosynth_MoaE"/>
</dbReference>
<dbReference type="CDD" id="cd00756">
    <property type="entry name" value="MoaE"/>
    <property type="match status" value="1"/>
</dbReference>
<name>A0A2Z3YVE6_9CORY</name>